<protein>
    <recommendedName>
        <fullName evidence="5">NADH-quinone oxidoreductase subunit N</fullName>
        <ecNumber evidence="5">7.1.1.-</ecNumber>
    </recommendedName>
    <alternativeName>
        <fullName evidence="5">NADH dehydrogenase I subunit N</fullName>
    </alternativeName>
    <alternativeName>
        <fullName evidence="5">NDH-1 subunit N</fullName>
    </alternativeName>
</protein>
<feature type="transmembrane region" description="Helical" evidence="5">
    <location>
        <begin position="311"/>
        <end position="330"/>
    </location>
</feature>
<dbReference type="GO" id="GO:0012505">
    <property type="term" value="C:endomembrane system"/>
    <property type="evidence" value="ECO:0007669"/>
    <property type="project" value="UniProtKB-SubCell"/>
</dbReference>
<gene>
    <name evidence="5" type="primary">nuoN</name>
    <name evidence="8" type="ORF">AVDCRST_MAG20-1361</name>
</gene>
<feature type="transmembrane region" description="Helical" evidence="5">
    <location>
        <begin position="117"/>
        <end position="133"/>
    </location>
</feature>
<feature type="domain" description="NADH:quinone oxidoreductase/Mrp antiporter transmembrane" evidence="7">
    <location>
        <begin position="136"/>
        <end position="437"/>
    </location>
</feature>
<evidence type="ECO:0000256" key="2">
    <source>
        <dbReference type="ARBA" id="ARBA00022692"/>
    </source>
</evidence>
<feature type="transmembrane region" description="Helical" evidence="5">
    <location>
        <begin position="20"/>
        <end position="41"/>
    </location>
</feature>
<feature type="transmembrane region" description="Helical" evidence="5">
    <location>
        <begin position="48"/>
        <end position="68"/>
    </location>
</feature>
<comment type="catalytic activity">
    <reaction evidence="5">
        <text>a quinone + NADH + 5 H(+)(in) = a quinol + NAD(+) + 4 H(+)(out)</text>
        <dbReference type="Rhea" id="RHEA:57888"/>
        <dbReference type="ChEBI" id="CHEBI:15378"/>
        <dbReference type="ChEBI" id="CHEBI:24646"/>
        <dbReference type="ChEBI" id="CHEBI:57540"/>
        <dbReference type="ChEBI" id="CHEBI:57945"/>
        <dbReference type="ChEBI" id="CHEBI:132124"/>
    </reaction>
</comment>
<keyword evidence="5" id="KW-0874">Quinone</keyword>
<dbReference type="GO" id="GO:0008137">
    <property type="term" value="F:NADH dehydrogenase (ubiquinone) activity"/>
    <property type="evidence" value="ECO:0007669"/>
    <property type="project" value="InterPro"/>
</dbReference>
<feature type="transmembrane region" description="Helical" evidence="5">
    <location>
        <begin position="88"/>
        <end position="110"/>
    </location>
</feature>
<dbReference type="EC" id="7.1.1.-" evidence="5"/>
<evidence type="ECO:0000256" key="4">
    <source>
        <dbReference type="ARBA" id="ARBA00023136"/>
    </source>
</evidence>
<evidence type="ECO:0000256" key="1">
    <source>
        <dbReference type="ARBA" id="ARBA00004127"/>
    </source>
</evidence>
<feature type="transmembrane region" description="Helical" evidence="5">
    <location>
        <begin position="390"/>
        <end position="412"/>
    </location>
</feature>
<keyword evidence="5" id="KW-0520">NAD</keyword>
<feature type="transmembrane region" description="Helical" evidence="5">
    <location>
        <begin position="282"/>
        <end position="302"/>
    </location>
</feature>
<feature type="transmembrane region" description="Helical" evidence="5">
    <location>
        <begin position="252"/>
        <end position="276"/>
    </location>
</feature>
<feature type="transmembrane region" description="Helical" evidence="5">
    <location>
        <begin position="139"/>
        <end position="159"/>
    </location>
</feature>
<keyword evidence="8" id="KW-0560">Oxidoreductase</keyword>
<name>A0A6J4HV53_9ACTN</name>
<feature type="transmembrane region" description="Helical" evidence="5">
    <location>
        <begin position="468"/>
        <end position="488"/>
    </location>
</feature>
<evidence type="ECO:0000256" key="3">
    <source>
        <dbReference type="ARBA" id="ARBA00022989"/>
    </source>
</evidence>
<dbReference type="PANTHER" id="PTHR22773">
    <property type="entry name" value="NADH DEHYDROGENASE"/>
    <property type="match status" value="1"/>
</dbReference>
<feature type="transmembrane region" description="Helical" evidence="5">
    <location>
        <begin position="424"/>
        <end position="447"/>
    </location>
</feature>
<proteinExistence type="inferred from homology"/>
<dbReference type="AlphaFoldDB" id="A0A6J4HV53"/>
<dbReference type="GO" id="GO:0050136">
    <property type="term" value="F:NADH dehydrogenase (quinone) (non-electrogenic) activity"/>
    <property type="evidence" value="ECO:0007669"/>
    <property type="project" value="UniProtKB-UniRule"/>
</dbReference>
<dbReference type="EMBL" id="CADCSY010000060">
    <property type="protein sequence ID" value="CAA9233777.1"/>
    <property type="molecule type" value="Genomic_DNA"/>
</dbReference>
<evidence type="ECO:0000259" key="7">
    <source>
        <dbReference type="Pfam" id="PF00361"/>
    </source>
</evidence>
<comment type="similarity">
    <text evidence="5">Belongs to the complex I subunit 2 family.</text>
</comment>
<comment type="subunit">
    <text evidence="5">NDH-1 is composed of 14 different subunits. Subunits NuoA, H, J, K, L, M, N constitute the membrane sector of the complex.</text>
</comment>
<dbReference type="NCBIfam" id="TIGR01770">
    <property type="entry name" value="NDH_I_N"/>
    <property type="match status" value="1"/>
</dbReference>
<keyword evidence="3 5" id="KW-1133">Transmembrane helix</keyword>
<evidence type="ECO:0000256" key="5">
    <source>
        <dbReference type="HAMAP-Rule" id="MF_00445"/>
    </source>
</evidence>
<feature type="transmembrane region" description="Helical" evidence="5">
    <location>
        <begin position="212"/>
        <end position="232"/>
    </location>
</feature>
<feature type="transmembrane region" description="Helical" evidence="5">
    <location>
        <begin position="171"/>
        <end position="192"/>
    </location>
</feature>
<dbReference type="HAMAP" id="MF_00445">
    <property type="entry name" value="NDH1_NuoN_1"/>
    <property type="match status" value="1"/>
</dbReference>
<accession>A0A6J4HV53</accession>
<dbReference type="GO" id="GO:0042773">
    <property type="term" value="P:ATP synthesis coupled electron transport"/>
    <property type="evidence" value="ECO:0007669"/>
    <property type="project" value="InterPro"/>
</dbReference>
<keyword evidence="5" id="KW-1278">Translocase</keyword>
<comment type="function">
    <text evidence="5">NDH-1 shuttles electrons from NADH, via FMN and iron-sulfur (Fe-S) centers, to quinones in the respiratory chain. The immediate electron acceptor for the enzyme in this species is believed to be a menaquinone. Couples the redox reaction to proton translocation (for every two electrons transferred, four hydrogen ions are translocated across the cytoplasmic membrane), and thus conserves the redox energy in a proton gradient.</text>
</comment>
<feature type="transmembrane region" description="Helical" evidence="5">
    <location>
        <begin position="350"/>
        <end position="369"/>
    </location>
</feature>
<evidence type="ECO:0000313" key="8">
    <source>
        <dbReference type="EMBL" id="CAA9233777.1"/>
    </source>
</evidence>
<organism evidence="8">
    <name type="scientific">uncultured Acidimicrobiales bacterium</name>
    <dbReference type="NCBI Taxonomy" id="310071"/>
    <lineage>
        <taxon>Bacteria</taxon>
        <taxon>Bacillati</taxon>
        <taxon>Actinomycetota</taxon>
        <taxon>Acidimicrobiia</taxon>
        <taxon>Acidimicrobiales</taxon>
        <taxon>environmental samples</taxon>
    </lineage>
</organism>
<keyword evidence="8" id="KW-0830">Ubiquinone</keyword>
<keyword evidence="4 5" id="KW-0472">Membrane</keyword>
<dbReference type="Pfam" id="PF00361">
    <property type="entry name" value="Proton_antipo_M"/>
    <property type="match status" value="1"/>
</dbReference>
<dbReference type="GO" id="GO:0005886">
    <property type="term" value="C:plasma membrane"/>
    <property type="evidence" value="ECO:0007669"/>
    <property type="project" value="UniProtKB-SubCell"/>
</dbReference>
<dbReference type="InterPro" id="IPR001750">
    <property type="entry name" value="ND/Mrp_TM"/>
</dbReference>
<keyword evidence="5" id="KW-1003">Cell membrane</keyword>
<keyword evidence="5" id="KW-0813">Transport</keyword>
<keyword evidence="2 5" id="KW-0812">Transmembrane</keyword>
<dbReference type="InterPro" id="IPR010096">
    <property type="entry name" value="NADH-Q_OxRdtase_suN/2"/>
</dbReference>
<comment type="subcellular location">
    <subcellularLocation>
        <location evidence="5">Cell membrane</location>
        <topology evidence="5">Multi-pass membrane protein</topology>
    </subcellularLocation>
    <subcellularLocation>
        <location evidence="1">Endomembrane system</location>
        <topology evidence="1">Multi-pass membrane protein</topology>
    </subcellularLocation>
    <subcellularLocation>
        <location evidence="6">Membrane</location>
        <topology evidence="6">Multi-pass membrane protein</topology>
    </subcellularLocation>
</comment>
<sequence length="505" mass="53576">MLHLLAQAEPFRSPTVDFHAFAPEIVLSVSIVVVLLVDLVFDERGKWATSSIAGIGLLAALVPVLTLAVDGADRSLFDGAYVVDNFALVMKALFLLSGYVTILISARYIAEGDYYEGEYYFMLLCSLLGMLVMGSARDLISIFVALELLSIPAYLLAGWRKRDLRGNEASLKYYLLGVFAAAVMLYGMSLIFGVTGSTILTEIGAALDGGEAPAPIVVVGILFIVIGFAFKVSAVPFHTWAPDTYEGAPTPITAYLSVASKAAGFVALLQLVFIGFLGRSDVWGPLFWVLAAITMTVGNLIALRQTNIVRMLAYSSVAQAGFMLAPFAVAGDIDVDRGGPLAAIPPVVTYLLIYAAMNLGAFAVVMVVARKTRSGELSSYGGLFEYAPGLAVLMTVFIFALAGIPPLGGWLAKFVVFRALLDAGTPAAIVLAVIAAVNSVISLFYYASVAREMWMRPVPDGDRAPIRIPASLGSALALAAAFTLLFGVSNVATRFGDLAIFGFLP</sequence>
<reference evidence="8" key="1">
    <citation type="submission" date="2020-02" db="EMBL/GenBank/DDBJ databases">
        <authorList>
            <person name="Meier V. D."/>
        </authorList>
    </citation>
    <scope>NUCLEOTIDE SEQUENCE</scope>
    <source>
        <strain evidence="8">AVDCRST_MAG20</strain>
    </source>
</reference>
<evidence type="ECO:0000256" key="6">
    <source>
        <dbReference type="RuleBase" id="RU000320"/>
    </source>
</evidence>
<dbReference type="GO" id="GO:0048038">
    <property type="term" value="F:quinone binding"/>
    <property type="evidence" value="ECO:0007669"/>
    <property type="project" value="UniProtKB-KW"/>
</dbReference>